<dbReference type="EMBL" id="BPLR01017847">
    <property type="protein sequence ID" value="GIY94946.1"/>
    <property type="molecule type" value="Genomic_DNA"/>
</dbReference>
<gene>
    <name evidence="1" type="ORF">CEXT_204241</name>
</gene>
<protein>
    <submittedName>
        <fullName evidence="1">Uncharacterized protein</fullName>
    </submittedName>
</protein>
<dbReference type="AlphaFoldDB" id="A0AAV4XIY6"/>
<evidence type="ECO:0000313" key="2">
    <source>
        <dbReference type="Proteomes" id="UP001054945"/>
    </source>
</evidence>
<proteinExistence type="predicted"/>
<reference evidence="1 2" key="1">
    <citation type="submission" date="2021-06" db="EMBL/GenBank/DDBJ databases">
        <title>Caerostris extrusa draft genome.</title>
        <authorList>
            <person name="Kono N."/>
            <person name="Arakawa K."/>
        </authorList>
    </citation>
    <scope>NUCLEOTIDE SEQUENCE [LARGE SCALE GENOMIC DNA]</scope>
</reference>
<comment type="caution">
    <text evidence="1">The sequence shown here is derived from an EMBL/GenBank/DDBJ whole genome shotgun (WGS) entry which is preliminary data.</text>
</comment>
<sequence>MSPPGYRNTSPNHLNFLNGFQIVMTSELWHPLSRWQPRSNLPSLLLLLQWEGRISEDHSSTLRTRDGARCIRSARVLASHANSGMDTL</sequence>
<accession>A0AAV4XIY6</accession>
<evidence type="ECO:0000313" key="1">
    <source>
        <dbReference type="EMBL" id="GIY94946.1"/>
    </source>
</evidence>
<dbReference type="Proteomes" id="UP001054945">
    <property type="component" value="Unassembled WGS sequence"/>
</dbReference>
<keyword evidence="2" id="KW-1185">Reference proteome</keyword>
<organism evidence="1 2">
    <name type="scientific">Caerostris extrusa</name>
    <name type="common">Bark spider</name>
    <name type="synonym">Caerostris bankana</name>
    <dbReference type="NCBI Taxonomy" id="172846"/>
    <lineage>
        <taxon>Eukaryota</taxon>
        <taxon>Metazoa</taxon>
        <taxon>Ecdysozoa</taxon>
        <taxon>Arthropoda</taxon>
        <taxon>Chelicerata</taxon>
        <taxon>Arachnida</taxon>
        <taxon>Araneae</taxon>
        <taxon>Araneomorphae</taxon>
        <taxon>Entelegynae</taxon>
        <taxon>Araneoidea</taxon>
        <taxon>Araneidae</taxon>
        <taxon>Caerostris</taxon>
    </lineage>
</organism>
<name>A0AAV4XIY6_CAEEX</name>